<dbReference type="GO" id="GO:0010181">
    <property type="term" value="F:FMN binding"/>
    <property type="evidence" value="ECO:0007669"/>
    <property type="project" value="InterPro"/>
</dbReference>
<dbReference type="Gene3D" id="2.30.110.10">
    <property type="entry name" value="Electron Transport, Fmn-binding Protein, Chain A"/>
    <property type="match status" value="1"/>
</dbReference>
<evidence type="ECO:0000313" key="6">
    <source>
        <dbReference type="Proteomes" id="UP000094056"/>
    </source>
</evidence>
<proteinExistence type="inferred from homology"/>
<dbReference type="GO" id="GO:0016646">
    <property type="term" value="F:oxidoreductase activity, acting on the CH-NH group of donors, NAD or NADP as acceptor"/>
    <property type="evidence" value="ECO:0007669"/>
    <property type="project" value="UniProtKB-ARBA"/>
</dbReference>
<organism evidence="5 6">
    <name type="scientific">Candidatus Scalindua rubra</name>
    <dbReference type="NCBI Taxonomy" id="1872076"/>
    <lineage>
        <taxon>Bacteria</taxon>
        <taxon>Pseudomonadati</taxon>
        <taxon>Planctomycetota</taxon>
        <taxon>Candidatus Brocadiia</taxon>
        <taxon>Candidatus Brocadiales</taxon>
        <taxon>Candidatus Scalinduaceae</taxon>
        <taxon>Candidatus Scalindua</taxon>
    </lineage>
</organism>
<dbReference type="SUPFAM" id="SSF50475">
    <property type="entry name" value="FMN-binding split barrel"/>
    <property type="match status" value="1"/>
</dbReference>
<comment type="similarity">
    <text evidence="3">Belongs to the flavoredoxin family.</text>
</comment>
<evidence type="ECO:0000313" key="5">
    <source>
        <dbReference type="EMBL" id="ODS31235.1"/>
    </source>
</evidence>
<comment type="cofactor">
    <cofactor evidence="1">
        <name>FMN</name>
        <dbReference type="ChEBI" id="CHEBI:58210"/>
    </cofactor>
</comment>
<sequence>MSKKILEALDGFYRCHIASPTIITVHADGRDNAMSAVWHSTLSFKPPLCGVSISPDRDTHNLILDTKEFALNFLPLKKAELIAQVGGCHWSKVDKFKCFNIETEPPRKIKSPILKDAYAAYECKLFDHHTYGDHEWFVGEVVAVHTEDGLFKDGVLDLQRVKLALYLGSDKYITASSEEVRYLNRKEYGKG</sequence>
<dbReference type="Pfam" id="PF01613">
    <property type="entry name" value="Flavin_Reduct"/>
    <property type="match status" value="1"/>
</dbReference>
<dbReference type="Proteomes" id="UP000094056">
    <property type="component" value="Unassembled WGS sequence"/>
</dbReference>
<protein>
    <submittedName>
        <fullName evidence="5">Flavin reductase domain FMN-binding protein</fullName>
    </submittedName>
</protein>
<dbReference type="InterPro" id="IPR012349">
    <property type="entry name" value="Split_barrel_FMN-bd"/>
</dbReference>
<dbReference type="AlphaFoldDB" id="A0A1E3X6L2"/>
<accession>A0A1E3X6L2</accession>
<dbReference type="PANTHER" id="PTHR43567">
    <property type="entry name" value="FLAVOREDOXIN-RELATED-RELATED"/>
    <property type="match status" value="1"/>
</dbReference>
<evidence type="ECO:0000256" key="3">
    <source>
        <dbReference type="ARBA" id="ARBA00038054"/>
    </source>
</evidence>
<dbReference type="SMART" id="SM00903">
    <property type="entry name" value="Flavin_Reduct"/>
    <property type="match status" value="1"/>
</dbReference>
<gene>
    <name evidence="5" type="ORF">SCARUB_03656</name>
</gene>
<feature type="domain" description="Flavin reductase like" evidence="4">
    <location>
        <begin position="13"/>
        <end position="164"/>
    </location>
</feature>
<dbReference type="EMBL" id="MAYW01000133">
    <property type="protein sequence ID" value="ODS31235.1"/>
    <property type="molecule type" value="Genomic_DNA"/>
</dbReference>
<name>A0A1E3X6L2_9BACT</name>
<dbReference type="PANTHER" id="PTHR43567:SF1">
    <property type="entry name" value="FLAVOREDOXIN"/>
    <property type="match status" value="1"/>
</dbReference>
<keyword evidence="2" id="KW-0285">Flavoprotein</keyword>
<evidence type="ECO:0000256" key="2">
    <source>
        <dbReference type="ARBA" id="ARBA00022630"/>
    </source>
</evidence>
<reference evidence="5 6" key="1">
    <citation type="submission" date="2016-07" db="EMBL/GenBank/DDBJ databases">
        <title>Draft genome of Scalindua rubra, obtained from a brine-seawater interface in the Red Sea, sheds light on salt adaptation in anammox bacteria.</title>
        <authorList>
            <person name="Speth D.R."/>
            <person name="Lagkouvardos I."/>
            <person name="Wang Y."/>
            <person name="Qian P.-Y."/>
            <person name="Dutilh B.E."/>
            <person name="Jetten M.S."/>
        </authorList>
    </citation>
    <scope>NUCLEOTIDE SEQUENCE [LARGE SCALE GENOMIC DNA]</scope>
    <source>
        <strain evidence="5">BSI-1</strain>
    </source>
</reference>
<evidence type="ECO:0000259" key="4">
    <source>
        <dbReference type="SMART" id="SM00903"/>
    </source>
</evidence>
<comment type="caution">
    <text evidence="5">The sequence shown here is derived from an EMBL/GenBank/DDBJ whole genome shotgun (WGS) entry which is preliminary data.</text>
</comment>
<evidence type="ECO:0000256" key="1">
    <source>
        <dbReference type="ARBA" id="ARBA00001917"/>
    </source>
</evidence>
<dbReference type="InterPro" id="IPR052174">
    <property type="entry name" value="Flavoredoxin"/>
</dbReference>
<dbReference type="InterPro" id="IPR002563">
    <property type="entry name" value="Flavin_Rdtase-like_dom"/>
</dbReference>